<keyword evidence="2 4" id="KW-0863">Zinc-finger</keyword>
<reference evidence="8" key="3">
    <citation type="journal article" date="2010" name="Genome Res.">
        <title>Population genomic sequencing of Coccidioides fungi reveals recent hybridization and transposon control.</title>
        <authorList>
            <person name="Neafsey D.E."/>
            <person name="Barker B.M."/>
            <person name="Sharpton T.J."/>
            <person name="Stajich J.E."/>
            <person name="Park D.J."/>
            <person name="Whiston E."/>
            <person name="Hung C.-Y."/>
            <person name="McMahan C."/>
            <person name="White J."/>
            <person name="Sykes S."/>
            <person name="Heiman D."/>
            <person name="Young S."/>
            <person name="Zeng Q."/>
            <person name="Abouelleil A."/>
            <person name="Aftuck L."/>
            <person name="Bessette D."/>
            <person name="Brown A."/>
            <person name="FitzGerald M."/>
            <person name="Lui A."/>
            <person name="Macdonald J.P."/>
            <person name="Priest M."/>
            <person name="Orbach M.J."/>
            <person name="Galgiani J.N."/>
            <person name="Kirkland T.N."/>
            <person name="Cole G.T."/>
            <person name="Birren B.W."/>
            <person name="Henn M.R."/>
            <person name="Taylor J.W."/>
            <person name="Rounsley S.D."/>
        </authorList>
    </citation>
    <scope>NUCLEOTIDE SEQUENCE [LARGE SCALE GENOMIC DNA]</scope>
    <source>
        <strain evidence="8">RMSCC 3488</strain>
    </source>
</reference>
<protein>
    <recommendedName>
        <fullName evidence="6">FYVE-type domain-containing protein</fullName>
    </recommendedName>
</protein>
<evidence type="ECO:0000256" key="4">
    <source>
        <dbReference type="PROSITE-ProRule" id="PRU00091"/>
    </source>
</evidence>
<feature type="region of interest" description="Disordered" evidence="5">
    <location>
        <begin position="232"/>
        <end position="283"/>
    </location>
</feature>
<dbReference type="PANTHER" id="PTHR23164">
    <property type="entry name" value="EARLY ENDOSOME ANTIGEN 1"/>
    <property type="match status" value="1"/>
</dbReference>
<dbReference type="VEuPathDB" id="FungiDB:CPAG_08597"/>
<name>A0A0J6FS99_COCPO</name>
<dbReference type="OrthoDB" id="10018316at2759"/>
<sequence length="283" mass="31365">MQTSSTNTFAPGQISPHGNPSPINSASVTPANNSPTSPRLQHPHLHHVHPQSKQLRPLKSPLYVPAVLRPTERPSRSSPLTPPRSVHDLSEDSNTRRPPSLSRQSTVESMRSEVSKLAEDEWLKDQNLGPVTGSPTREHWKADSASPSCDSPVCRSFFGLFNRRHHCRHCGHVFCSSHTPYLVPLDQNASFHPDGVPSRACDLCWSAYCRWDQSRIDQLNQIQRDLAAQLERSKNDGATSSLPKETDSDHASVSDAGFLSPSMDHQDSAVATSVPRDWSWSTF</sequence>
<dbReference type="GO" id="GO:0008270">
    <property type="term" value="F:zinc ion binding"/>
    <property type="evidence" value="ECO:0007669"/>
    <property type="project" value="UniProtKB-KW"/>
</dbReference>
<evidence type="ECO:0000259" key="6">
    <source>
        <dbReference type="PROSITE" id="PS50178"/>
    </source>
</evidence>
<feature type="domain" description="FYVE-type" evidence="6">
    <location>
        <begin position="154"/>
        <end position="209"/>
    </location>
</feature>
<dbReference type="Proteomes" id="UP000054567">
    <property type="component" value="Unassembled WGS sequence"/>
</dbReference>
<evidence type="ECO:0000256" key="1">
    <source>
        <dbReference type="ARBA" id="ARBA00022723"/>
    </source>
</evidence>
<evidence type="ECO:0000313" key="7">
    <source>
        <dbReference type="EMBL" id="KMM72300.1"/>
    </source>
</evidence>
<dbReference type="PROSITE" id="PS50178">
    <property type="entry name" value="ZF_FYVE"/>
    <property type="match status" value="1"/>
</dbReference>
<dbReference type="SMART" id="SM00064">
    <property type="entry name" value="FYVE"/>
    <property type="match status" value="1"/>
</dbReference>
<dbReference type="InterPro" id="IPR011011">
    <property type="entry name" value="Znf_FYVE_PHD"/>
</dbReference>
<dbReference type="PANTHER" id="PTHR23164:SF30">
    <property type="entry name" value="EARLY ENDOSOME ANTIGEN 1"/>
    <property type="match status" value="1"/>
</dbReference>
<dbReference type="InterPro" id="IPR000306">
    <property type="entry name" value="Znf_FYVE"/>
</dbReference>
<organism evidence="7 8">
    <name type="scientific">Coccidioides posadasii RMSCC 3488</name>
    <dbReference type="NCBI Taxonomy" id="454284"/>
    <lineage>
        <taxon>Eukaryota</taxon>
        <taxon>Fungi</taxon>
        <taxon>Dikarya</taxon>
        <taxon>Ascomycota</taxon>
        <taxon>Pezizomycotina</taxon>
        <taxon>Eurotiomycetes</taxon>
        <taxon>Eurotiomycetidae</taxon>
        <taxon>Onygenales</taxon>
        <taxon>Onygenaceae</taxon>
        <taxon>Coccidioides</taxon>
    </lineage>
</organism>
<dbReference type="Pfam" id="PF01363">
    <property type="entry name" value="FYVE"/>
    <property type="match status" value="1"/>
</dbReference>
<dbReference type="CDD" id="cd15760">
    <property type="entry name" value="FYVE_scVPS27p_like"/>
    <property type="match status" value="1"/>
</dbReference>
<dbReference type="EMBL" id="DS268114">
    <property type="protein sequence ID" value="KMM72300.1"/>
    <property type="molecule type" value="Genomic_DNA"/>
</dbReference>
<feature type="compositionally biased region" description="Basic and acidic residues" evidence="5">
    <location>
        <begin position="85"/>
        <end position="95"/>
    </location>
</feature>
<dbReference type="AlphaFoldDB" id="A0A0J6FS99"/>
<evidence type="ECO:0000313" key="8">
    <source>
        <dbReference type="Proteomes" id="UP000054567"/>
    </source>
</evidence>
<evidence type="ECO:0000256" key="3">
    <source>
        <dbReference type="ARBA" id="ARBA00022833"/>
    </source>
</evidence>
<evidence type="ECO:0000256" key="5">
    <source>
        <dbReference type="SAM" id="MobiDB-lite"/>
    </source>
</evidence>
<dbReference type="SUPFAM" id="SSF57903">
    <property type="entry name" value="FYVE/PHD zinc finger"/>
    <property type="match status" value="1"/>
</dbReference>
<feature type="compositionally biased region" description="Polar residues" evidence="5">
    <location>
        <begin position="1"/>
        <end position="39"/>
    </location>
</feature>
<reference evidence="8" key="2">
    <citation type="journal article" date="2009" name="Genome Res.">
        <title>Comparative genomic analyses of the human fungal pathogens Coccidioides and their relatives.</title>
        <authorList>
            <person name="Sharpton T.J."/>
            <person name="Stajich J.E."/>
            <person name="Rounsley S.D."/>
            <person name="Gardner M.J."/>
            <person name="Wortman J.R."/>
            <person name="Jordar V.S."/>
            <person name="Maiti R."/>
            <person name="Kodira C.D."/>
            <person name="Neafsey D.E."/>
            <person name="Zeng Q."/>
            <person name="Hung C.-Y."/>
            <person name="McMahan C."/>
            <person name="Muszewska A."/>
            <person name="Grynberg M."/>
            <person name="Mandel M.A."/>
            <person name="Kellner E.M."/>
            <person name="Barker B.M."/>
            <person name="Galgiani J.N."/>
            <person name="Orbach M.J."/>
            <person name="Kirkland T.N."/>
            <person name="Cole G.T."/>
            <person name="Henn M.R."/>
            <person name="Birren B.W."/>
            <person name="Taylor J.W."/>
        </authorList>
    </citation>
    <scope>NUCLEOTIDE SEQUENCE [LARGE SCALE GENOMIC DNA]</scope>
    <source>
        <strain evidence="8">RMSCC 3488</strain>
    </source>
</reference>
<proteinExistence type="predicted"/>
<feature type="compositionally biased region" description="Basic residues" evidence="5">
    <location>
        <begin position="41"/>
        <end position="50"/>
    </location>
</feature>
<accession>A0A0J6FS99</accession>
<evidence type="ECO:0000256" key="2">
    <source>
        <dbReference type="ARBA" id="ARBA00022771"/>
    </source>
</evidence>
<dbReference type="InterPro" id="IPR013083">
    <property type="entry name" value="Znf_RING/FYVE/PHD"/>
</dbReference>
<dbReference type="InterPro" id="IPR017455">
    <property type="entry name" value="Znf_FYVE-rel"/>
</dbReference>
<feature type="region of interest" description="Disordered" evidence="5">
    <location>
        <begin position="1"/>
        <end position="112"/>
    </location>
</feature>
<gene>
    <name evidence="7" type="ORF">CPAG_08597</name>
</gene>
<keyword evidence="3" id="KW-0862">Zinc</keyword>
<reference evidence="7 8" key="1">
    <citation type="submission" date="2007-06" db="EMBL/GenBank/DDBJ databases">
        <title>The Genome Sequence of Coccidioides posadasii RMSCC_3488.</title>
        <authorList>
            <consortium name="Coccidioides Genome Resources Consortium"/>
            <consortium name="The Broad Institute Genome Sequencing Platform"/>
            <person name="Henn M.R."/>
            <person name="Sykes S."/>
            <person name="Young S."/>
            <person name="Jaffe D."/>
            <person name="Berlin A."/>
            <person name="Alvarez P."/>
            <person name="Butler J."/>
            <person name="Gnerre S."/>
            <person name="Grabherr M."/>
            <person name="Mauceli E."/>
            <person name="Brockman W."/>
            <person name="Kodira C."/>
            <person name="Alvarado L."/>
            <person name="Zeng Q."/>
            <person name="Crawford M."/>
            <person name="Antoine C."/>
            <person name="Devon K."/>
            <person name="Galgiani J."/>
            <person name="Orsborn K."/>
            <person name="Lewis M.L."/>
            <person name="Nusbaum C."/>
            <person name="Galagan J."/>
            <person name="Birren B."/>
        </authorList>
    </citation>
    <scope>NUCLEOTIDE SEQUENCE [LARGE SCALE GENOMIC DNA]</scope>
    <source>
        <strain evidence="7 8">RMSCC 3488</strain>
    </source>
</reference>
<dbReference type="Gene3D" id="3.30.40.10">
    <property type="entry name" value="Zinc/RING finger domain, C3HC4 (zinc finger)"/>
    <property type="match status" value="1"/>
</dbReference>
<keyword evidence="1" id="KW-0479">Metal-binding</keyword>